<keyword evidence="1" id="KW-0732">Signal</keyword>
<accession>A0A8J8FKK6</accession>
<keyword evidence="3" id="KW-1185">Reference proteome</keyword>
<evidence type="ECO:0000313" key="3">
    <source>
        <dbReference type="Proteomes" id="UP000598971"/>
    </source>
</evidence>
<dbReference type="RefSeq" id="WP_171609548.1">
    <property type="nucleotide sequence ID" value="NZ_WHPF01000016.1"/>
</dbReference>
<name>A0A8J8FKK6_9BACT</name>
<organism evidence="2 3">
    <name type="scientific">Limnovirga soli</name>
    <dbReference type="NCBI Taxonomy" id="2656915"/>
    <lineage>
        <taxon>Bacteria</taxon>
        <taxon>Pseudomonadati</taxon>
        <taxon>Bacteroidota</taxon>
        <taxon>Chitinophagia</taxon>
        <taxon>Chitinophagales</taxon>
        <taxon>Chitinophagaceae</taxon>
        <taxon>Limnovirga</taxon>
    </lineage>
</organism>
<dbReference type="AlphaFoldDB" id="A0A8J8FKK6"/>
<dbReference type="EMBL" id="WHPF01000016">
    <property type="protein sequence ID" value="NNV57601.1"/>
    <property type="molecule type" value="Genomic_DNA"/>
</dbReference>
<feature type="chain" id="PRO_5035311323" evidence="1">
    <location>
        <begin position="22"/>
        <end position="294"/>
    </location>
</feature>
<feature type="signal peptide" evidence="1">
    <location>
        <begin position="1"/>
        <end position="21"/>
    </location>
</feature>
<reference evidence="2" key="1">
    <citation type="submission" date="2019-10" db="EMBL/GenBank/DDBJ databases">
        <title>Draft genome sequence of Panacibacter sp. KCS-6.</title>
        <authorList>
            <person name="Yim K.J."/>
        </authorList>
    </citation>
    <scope>NUCLEOTIDE SEQUENCE</scope>
    <source>
        <strain evidence="2">KCS-6</strain>
    </source>
</reference>
<evidence type="ECO:0000256" key="1">
    <source>
        <dbReference type="SAM" id="SignalP"/>
    </source>
</evidence>
<gene>
    <name evidence="2" type="ORF">GD597_19175</name>
</gene>
<comment type="caution">
    <text evidence="2">The sequence shown here is derived from an EMBL/GenBank/DDBJ whole genome shotgun (WGS) entry which is preliminary data.</text>
</comment>
<dbReference type="Proteomes" id="UP000598971">
    <property type="component" value="Unassembled WGS sequence"/>
</dbReference>
<protein>
    <submittedName>
        <fullName evidence="2">Uncharacterized protein</fullName>
    </submittedName>
</protein>
<evidence type="ECO:0000313" key="2">
    <source>
        <dbReference type="EMBL" id="NNV57601.1"/>
    </source>
</evidence>
<sequence>MMRRFSLVFIFPLFFAGLGQAQTILPDFNAENLGKNKVRISWVNNFGNRCIQLNVQASKDSLKGYRTIFSTESPQLPQNGFIYVQSFPYKMFYRIFYILDSNQFMFSAPKIAGDILPPVTQTNKVDNENKDTLQFVEKKEMQVVNAEIPVKKPDPPRIISIYKADSLFTQLEYSVYKKFRDSVNKRKDTLLVLGQNEVQLKPFDPASIYTPSIFVLINQNGFVKLNLPDAASKKYKVVFYELDGKKLFSINNISDTAITIDKTDFIHAGWFKFELYENEKLIERNKILLQKDLR</sequence>
<proteinExistence type="predicted"/>